<protein>
    <submittedName>
        <fullName evidence="1">Uncharacterized protein</fullName>
    </submittedName>
</protein>
<organism evidence="1 2">
    <name type="scientific">Gigaspora margarita</name>
    <dbReference type="NCBI Taxonomy" id="4874"/>
    <lineage>
        <taxon>Eukaryota</taxon>
        <taxon>Fungi</taxon>
        <taxon>Fungi incertae sedis</taxon>
        <taxon>Mucoromycota</taxon>
        <taxon>Glomeromycotina</taxon>
        <taxon>Glomeromycetes</taxon>
        <taxon>Diversisporales</taxon>
        <taxon>Gigasporaceae</taxon>
        <taxon>Gigaspora</taxon>
    </lineage>
</organism>
<keyword evidence="2" id="KW-1185">Reference proteome</keyword>
<accession>A0A8H4A2U8</accession>
<gene>
    <name evidence="1" type="ORF">F8M41_009738</name>
</gene>
<reference evidence="1 2" key="1">
    <citation type="journal article" date="2019" name="Environ. Microbiol.">
        <title>At the nexus of three kingdoms: the genome of the mycorrhizal fungus Gigaspora margarita provides insights into plant, endobacterial and fungal interactions.</title>
        <authorList>
            <person name="Venice F."/>
            <person name="Ghignone S."/>
            <person name="Salvioli di Fossalunga A."/>
            <person name="Amselem J."/>
            <person name="Novero M."/>
            <person name="Xianan X."/>
            <person name="Sedzielewska Toro K."/>
            <person name="Morin E."/>
            <person name="Lipzen A."/>
            <person name="Grigoriev I.V."/>
            <person name="Henrissat B."/>
            <person name="Martin F.M."/>
            <person name="Bonfante P."/>
        </authorList>
    </citation>
    <scope>NUCLEOTIDE SEQUENCE [LARGE SCALE GENOMIC DNA]</scope>
    <source>
        <strain evidence="1 2">BEG34</strain>
    </source>
</reference>
<dbReference type="AlphaFoldDB" id="A0A8H4A2U8"/>
<evidence type="ECO:0000313" key="2">
    <source>
        <dbReference type="Proteomes" id="UP000439903"/>
    </source>
</evidence>
<dbReference type="OrthoDB" id="2428068at2759"/>
<evidence type="ECO:0000313" key="1">
    <source>
        <dbReference type="EMBL" id="KAF0399045.1"/>
    </source>
</evidence>
<sequence length="271" mass="31097">MSDVHDKIVIGYKCVLCRHQGKKCEHDEGMLGIYKCKKCERKKVDCKVQCNECYKKNIPFSEECENCKVVIQVQPIRGNFIGEDGRIYFQTTDGTIKVEIEQEGLEDLLGLLQNIPNIRGYPVSNSVSAVINPIPEQNYPNVANFYGPYSLPSVRLYGFPGENYAFDQDYLNVVNCYDLDPLQRLSSFRLYEPLALDQSYPNVVNIYGAETLQHLPSVRLYEALNENYVPYLFLYEDYVPCLFLYELLGEDYVPIPPVFNGNFVPDSLSFP</sequence>
<comment type="caution">
    <text evidence="1">The sequence shown here is derived from an EMBL/GenBank/DDBJ whole genome shotgun (WGS) entry which is preliminary data.</text>
</comment>
<name>A0A8H4A2U8_GIGMA</name>
<proteinExistence type="predicted"/>
<dbReference type="Proteomes" id="UP000439903">
    <property type="component" value="Unassembled WGS sequence"/>
</dbReference>
<dbReference type="EMBL" id="WTPW01002069">
    <property type="protein sequence ID" value="KAF0399045.1"/>
    <property type="molecule type" value="Genomic_DNA"/>
</dbReference>